<dbReference type="Proteomes" id="UP000694390">
    <property type="component" value="Chromosome 16"/>
</dbReference>
<reference evidence="2" key="2">
    <citation type="submission" date="2025-08" db="UniProtKB">
        <authorList>
            <consortium name="Ensembl"/>
        </authorList>
    </citation>
    <scope>IDENTIFICATION</scope>
</reference>
<proteinExistence type="predicted"/>
<keyword evidence="3" id="KW-1185">Reference proteome</keyword>
<sequence>MELEGCWELQSNLPPSPSKTQERCGTMGRAVNSPLSPFLLFPQVVRGQPLQNYEPAGGNQPVLSLRAGGLNAINMTQSWPILRSSNNLGYP</sequence>
<feature type="region of interest" description="Disordered" evidence="1">
    <location>
        <begin position="1"/>
        <end position="25"/>
    </location>
</feature>
<reference evidence="2" key="1">
    <citation type="submission" date="2019-06" db="EMBL/GenBank/DDBJ databases">
        <title>G10K-VGP Goodes thornscrub tortoise genome, primary haplotype.</title>
        <authorList>
            <person name="Murphy B."/>
            <person name="Edwards T."/>
            <person name="Rhie A."/>
            <person name="Koren S."/>
            <person name="Phillippy A."/>
            <person name="Fedrigo O."/>
            <person name="Haase B."/>
            <person name="Mountcastle J."/>
            <person name="Lewin H."/>
            <person name="Damas J."/>
            <person name="Howe K."/>
            <person name="Formenti G."/>
            <person name="Myers G."/>
            <person name="Durbin R."/>
            <person name="Jarvis E.D."/>
        </authorList>
    </citation>
    <scope>NUCLEOTIDE SEQUENCE [LARGE SCALE GENOMIC DNA]</scope>
</reference>
<dbReference type="AlphaFoldDB" id="A0A8C5EZR0"/>
<protein>
    <submittedName>
        <fullName evidence="2">Uncharacterized protein</fullName>
    </submittedName>
</protein>
<name>A0A8C5EZR0_9SAUR</name>
<organism evidence="2 3">
    <name type="scientific">Gopherus evgoodei</name>
    <name type="common">Goodes thornscrub tortoise</name>
    <dbReference type="NCBI Taxonomy" id="1825980"/>
    <lineage>
        <taxon>Eukaryota</taxon>
        <taxon>Metazoa</taxon>
        <taxon>Chordata</taxon>
        <taxon>Craniata</taxon>
        <taxon>Vertebrata</taxon>
        <taxon>Euteleostomi</taxon>
        <taxon>Archelosauria</taxon>
        <taxon>Testudinata</taxon>
        <taxon>Testudines</taxon>
        <taxon>Cryptodira</taxon>
        <taxon>Durocryptodira</taxon>
        <taxon>Testudinoidea</taxon>
        <taxon>Testudinidae</taxon>
        <taxon>Gopherus</taxon>
    </lineage>
</organism>
<reference evidence="2" key="3">
    <citation type="submission" date="2025-09" db="UniProtKB">
        <authorList>
            <consortium name="Ensembl"/>
        </authorList>
    </citation>
    <scope>IDENTIFICATION</scope>
</reference>
<evidence type="ECO:0000256" key="1">
    <source>
        <dbReference type="SAM" id="MobiDB-lite"/>
    </source>
</evidence>
<dbReference type="Ensembl" id="ENSGEVT00005025141.1">
    <property type="protein sequence ID" value="ENSGEVP00005023910.1"/>
    <property type="gene ID" value="ENSGEVG00005016952.1"/>
</dbReference>
<evidence type="ECO:0000313" key="3">
    <source>
        <dbReference type="Proteomes" id="UP000694390"/>
    </source>
</evidence>
<evidence type="ECO:0000313" key="2">
    <source>
        <dbReference type="Ensembl" id="ENSGEVP00005023910.1"/>
    </source>
</evidence>
<accession>A0A8C5EZR0</accession>